<evidence type="ECO:0000313" key="3">
    <source>
        <dbReference type="EMBL" id="HJC40831.1"/>
    </source>
</evidence>
<name>A0A9D2T0F7_9FIRM</name>
<evidence type="ECO:0000256" key="1">
    <source>
        <dbReference type="ARBA" id="ARBA00010201"/>
    </source>
</evidence>
<gene>
    <name evidence="3" type="ORF">H9701_04685</name>
</gene>
<dbReference type="InterPro" id="IPR040285">
    <property type="entry name" value="ProX/PRXD1"/>
</dbReference>
<organism evidence="3 4">
    <name type="scientific">Candidatus Intestinimonas pullistercoris</name>
    <dbReference type="NCBI Taxonomy" id="2838623"/>
    <lineage>
        <taxon>Bacteria</taxon>
        <taxon>Bacillati</taxon>
        <taxon>Bacillota</taxon>
        <taxon>Clostridia</taxon>
        <taxon>Eubacteriales</taxon>
        <taxon>Intestinimonas</taxon>
    </lineage>
</organism>
<dbReference type="Pfam" id="PF04073">
    <property type="entry name" value="tRNA_edit"/>
    <property type="match status" value="1"/>
</dbReference>
<dbReference type="Proteomes" id="UP000823882">
    <property type="component" value="Unassembled WGS sequence"/>
</dbReference>
<dbReference type="PANTHER" id="PTHR31423">
    <property type="entry name" value="YBAK DOMAIN-CONTAINING PROTEIN"/>
    <property type="match status" value="1"/>
</dbReference>
<dbReference type="FunFam" id="3.90.960.10:FF:000005">
    <property type="entry name" value="Putative prolyl-tRNA synthetase"/>
    <property type="match status" value="1"/>
</dbReference>
<evidence type="ECO:0000259" key="2">
    <source>
        <dbReference type="Pfam" id="PF04073"/>
    </source>
</evidence>
<dbReference type="InterPro" id="IPR007214">
    <property type="entry name" value="YbaK/aa-tRNA-synth-assoc-dom"/>
</dbReference>
<proteinExistence type="inferred from homology"/>
<sequence length="162" mass="18203">MSQKRDVVLRTLAEQNIPYQLWEHPAVYTIEEMDALDLPAPEAVVKNLFLRDAKGRRYFLVVLSKEKQADLRALGERLGVKLSFASSERLAACMGLEKGSVTPFGVLNDQERKVEVLLDQDLRTRPLVAVHPNENTATVALAPEDLLQVLEDHGNSVTWLEL</sequence>
<reference evidence="3" key="1">
    <citation type="journal article" date="2021" name="PeerJ">
        <title>Extensive microbial diversity within the chicken gut microbiome revealed by metagenomics and culture.</title>
        <authorList>
            <person name="Gilroy R."/>
            <person name="Ravi A."/>
            <person name="Getino M."/>
            <person name="Pursley I."/>
            <person name="Horton D.L."/>
            <person name="Alikhan N.F."/>
            <person name="Baker D."/>
            <person name="Gharbi K."/>
            <person name="Hall N."/>
            <person name="Watson M."/>
            <person name="Adriaenssens E.M."/>
            <person name="Foster-Nyarko E."/>
            <person name="Jarju S."/>
            <person name="Secka A."/>
            <person name="Antonio M."/>
            <person name="Oren A."/>
            <person name="Chaudhuri R.R."/>
            <person name="La Ragione R."/>
            <person name="Hildebrand F."/>
            <person name="Pallen M.J."/>
        </authorList>
    </citation>
    <scope>NUCLEOTIDE SEQUENCE</scope>
    <source>
        <strain evidence="3">CHK186-1790</strain>
    </source>
</reference>
<dbReference type="EMBL" id="DWWJ01000088">
    <property type="protein sequence ID" value="HJC40831.1"/>
    <property type="molecule type" value="Genomic_DNA"/>
</dbReference>
<dbReference type="SUPFAM" id="SSF55826">
    <property type="entry name" value="YbaK/ProRS associated domain"/>
    <property type="match status" value="1"/>
</dbReference>
<comment type="caution">
    <text evidence="3">The sequence shown here is derived from an EMBL/GenBank/DDBJ whole genome shotgun (WGS) entry which is preliminary data.</text>
</comment>
<feature type="domain" description="YbaK/aminoacyl-tRNA synthetase-associated" evidence="2">
    <location>
        <begin position="24"/>
        <end position="148"/>
    </location>
</feature>
<accession>A0A9D2T0F7</accession>
<protein>
    <submittedName>
        <fullName evidence="3">Prolyl-tRNA synthetase associated domain-containing protein</fullName>
    </submittedName>
</protein>
<comment type="similarity">
    <text evidence="1">Belongs to the PRORSD1 family.</text>
</comment>
<dbReference type="CDD" id="cd04335">
    <property type="entry name" value="PrdX_deacylase"/>
    <property type="match status" value="1"/>
</dbReference>
<dbReference type="AlphaFoldDB" id="A0A9D2T0F7"/>
<dbReference type="GO" id="GO:0002161">
    <property type="term" value="F:aminoacyl-tRNA deacylase activity"/>
    <property type="evidence" value="ECO:0007669"/>
    <property type="project" value="InterPro"/>
</dbReference>
<reference evidence="3" key="2">
    <citation type="submission" date="2021-04" db="EMBL/GenBank/DDBJ databases">
        <authorList>
            <person name="Gilroy R."/>
        </authorList>
    </citation>
    <scope>NUCLEOTIDE SEQUENCE</scope>
    <source>
        <strain evidence="3">CHK186-1790</strain>
    </source>
</reference>
<dbReference type="PANTHER" id="PTHR31423:SF3">
    <property type="entry name" value="PROLYL-TRNA SYNTHETASE ASSOCIATED DOMAIN-CONTAINING PROTEIN 1-RELATED"/>
    <property type="match status" value="1"/>
</dbReference>
<dbReference type="Gene3D" id="3.90.960.10">
    <property type="entry name" value="YbaK/aminoacyl-tRNA synthetase-associated domain"/>
    <property type="match status" value="1"/>
</dbReference>
<evidence type="ECO:0000313" key="4">
    <source>
        <dbReference type="Proteomes" id="UP000823882"/>
    </source>
</evidence>
<dbReference type="InterPro" id="IPR036754">
    <property type="entry name" value="YbaK/aa-tRNA-synt-asso_dom_sf"/>
</dbReference>